<feature type="compositionally biased region" description="Basic and acidic residues" evidence="1">
    <location>
        <begin position="37"/>
        <end position="56"/>
    </location>
</feature>
<evidence type="ECO:0000313" key="2">
    <source>
        <dbReference type="EMBL" id="CAA0096154.1"/>
    </source>
</evidence>
<protein>
    <submittedName>
        <fullName evidence="2">Uncharacterized protein</fullName>
    </submittedName>
</protein>
<keyword evidence="3" id="KW-1185">Reference proteome</keyword>
<reference evidence="2 3" key="1">
    <citation type="submission" date="2019-12" db="EMBL/GenBank/DDBJ databases">
        <authorList>
            <person name="Reyes-Prieto M."/>
        </authorList>
    </citation>
    <scope>NUCLEOTIDE SEQUENCE [LARGE SCALE GENOMIC DNA]</scope>
    <source>
        <strain evidence="2">HF14-78462</strain>
    </source>
</reference>
<sequence length="322" mass="34821">MTRKDTSAKGETPVIVAEGPETQASAELQAELAAKQKAADEAAAREAEDAKRKAAEEQEAADEAAEQERADMEAIGRSFMNTLTVVTSEPEWKDWSPAEDPVEIVTDMLAMIDELRAQVSQEPEPLPEGTRTTPLGWDELAPYSSAGTVMLASWVVEGAVSSFIMKTEPFHQFSTDNWGAFAGASDGMFGDVLAYALDRRPAPEVLFNKMRELGHVTGQWHELLPVDRAAIELAARIIPAVADVVETLNAEMVHRFPPPAPAVATRLVDIEDTVLERVAGIADVDPQMAAARTKADRLRTLPEAAGKNISQNKLHSIGDGVK</sequence>
<proteinExistence type="predicted"/>
<dbReference type="RefSeq" id="WP_159598719.1">
    <property type="nucleotide sequence ID" value="NZ_CACSAS010000001.1"/>
</dbReference>
<name>A0A5S9NZ20_9HYPH</name>
<dbReference type="Proteomes" id="UP000433050">
    <property type="component" value="Unassembled WGS sequence"/>
</dbReference>
<evidence type="ECO:0000313" key="3">
    <source>
        <dbReference type="Proteomes" id="UP000433050"/>
    </source>
</evidence>
<dbReference type="AlphaFoldDB" id="A0A5S9NZ20"/>
<organism evidence="2 3">
    <name type="scientific">Starkeya nomas</name>
    <dbReference type="NCBI Taxonomy" id="2666134"/>
    <lineage>
        <taxon>Bacteria</taxon>
        <taxon>Pseudomonadati</taxon>
        <taxon>Pseudomonadota</taxon>
        <taxon>Alphaproteobacteria</taxon>
        <taxon>Hyphomicrobiales</taxon>
        <taxon>Xanthobacteraceae</taxon>
        <taxon>Starkeya</taxon>
    </lineage>
</organism>
<dbReference type="EMBL" id="CACSAS010000001">
    <property type="protein sequence ID" value="CAA0096154.1"/>
    <property type="molecule type" value="Genomic_DNA"/>
</dbReference>
<accession>A0A5S9NZ20</accession>
<gene>
    <name evidence="2" type="ORF">STARVERO_01978</name>
</gene>
<feature type="compositionally biased region" description="Low complexity" evidence="1">
    <location>
        <begin position="26"/>
        <end position="36"/>
    </location>
</feature>
<evidence type="ECO:0000256" key="1">
    <source>
        <dbReference type="SAM" id="MobiDB-lite"/>
    </source>
</evidence>
<feature type="region of interest" description="Disordered" evidence="1">
    <location>
        <begin position="1"/>
        <end position="69"/>
    </location>
</feature>